<comment type="caution">
    <text evidence="2">The sequence shown here is derived from an EMBL/GenBank/DDBJ whole genome shotgun (WGS) entry which is preliminary data.</text>
</comment>
<feature type="compositionally biased region" description="Basic residues" evidence="1">
    <location>
        <begin position="59"/>
        <end position="70"/>
    </location>
</feature>
<dbReference type="AlphaFoldDB" id="A0AA89C765"/>
<name>A0AA89C765_PINIB</name>
<feature type="compositionally biased region" description="Polar residues" evidence="1">
    <location>
        <begin position="228"/>
        <end position="242"/>
    </location>
</feature>
<sequence>MIPNQVLILHLETAKRARGARKPRSLMEIRESLRQMMEAEVIAIQQERLKKELGSRAGVTKKSKKGRKQQKALSDITGAKSKSSSMNSLFSLPNLNNEQNRRKQEETRTSNTPIQDNESTDSKSSKKSNTKPVLVTELNKKDADLPSIIEERTQEEIILRGGTERREFQSKTVFTGNIASQKSTLSDSTNSQLRQKSDVQMKSMEDVKTLIGEENTKGGKENVKLPNIQGSGQGETDPSQASKWNIPMKFVNENIEKRLTNRDSDELLPDFEDYESNEANLSFLEDRLMSFHIRYGGQAKAGMKLPKLARFKVGEKPDEELKLPKPGGKVWVRKRLCQFSDNKIQVKDHRHVRHHIVPEIPDFEQVTKAKQVMQPFLDVTANK</sequence>
<protein>
    <submittedName>
        <fullName evidence="2">Uncharacterized protein</fullName>
    </submittedName>
</protein>
<evidence type="ECO:0000313" key="2">
    <source>
        <dbReference type="EMBL" id="KAK3109090.1"/>
    </source>
</evidence>
<organism evidence="2 3">
    <name type="scientific">Pinctada imbricata</name>
    <name type="common">Atlantic pearl-oyster</name>
    <name type="synonym">Pinctada martensii</name>
    <dbReference type="NCBI Taxonomy" id="66713"/>
    <lineage>
        <taxon>Eukaryota</taxon>
        <taxon>Metazoa</taxon>
        <taxon>Spiralia</taxon>
        <taxon>Lophotrochozoa</taxon>
        <taxon>Mollusca</taxon>
        <taxon>Bivalvia</taxon>
        <taxon>Autobranchia</taxon>
        <taxon>Pteriomorphia</taxon>
        <taxon>Pterioida</taxon>
        <taxon>Pterioidea</taxon>
        <taxon>Pteriidae</taxon>
        <taxon>Pinctada</taxon>
    </lineage>
</organism>
<dbReference type="Proteomes" id="UP001186944">
    <property type="component" value="Unassembled WGS sequence"/>
</dbReference>
<evidence type="ECO:0000313" key="3">
    <source>
        <dbReference type="Proteomes" id="UP001186944"/>
    </source>
</evidence>
<feature type="compositionally biased region" description="Low complexity" evidence="1">
    <location>
        <begin position="81"/>
        <end position="97"/>
    </location>
</feature>
<accession>A0AA89C765</accession>
<dbReference type="EMBL" id="VSWD01000001">
    <property type="protein sequence ID" value="KAK3109090.1"/>
    <property type="molecule type" value="Genomic_DNA"/>
</dbReference>
<gene>
    <name evidence="2" type="ORF">FSP39_022755</name>
</gene>
<keyword evidence="3" id="KW-1185">Reference proteome</keyword>
<feature type="compositionally biased region" description="Basic and acidic residues" evidence="1">
    <location>
        <begin position="99"/>
        <end position="108"/>
    </location>
</feature>
<feature type="region of interest" description="Disordered" evidence="1">
    <location>
        <begin position="54"/>
        <end position="134"/>
    </location>
</feature>
<reference evidence="2" key="1">
    <citation type="submission" date="2019-08" db="EMBL/GenBank/DDBJ databases">
        <title>The improved chromosome-level genome for the pearl oyster Pinctada fucata martensii using PacBio sequencing and Hi-C.</title>
        <authorList>
            <person name="Zheng Z."/>
        </authorList>
    </citation>
    <scope>NUCLEOTIDE SEQUENCE</scope>
    <source>
        <strain evidence="2">ZZ-2019</strain>
        <tissue evidence="2">Adductor muscle</tissue>
    </source>
</reference>
<feature type="region of interest" description="Disordered" evidence="1">
    <location>
        <begin position="214"/>
        <end position="242"/>
    </location>
</feature>
<evidence type="ECO:0000256" key="1">
    <source>
        <dbReference type="SAM" id="MobiDB-lite"/>
    </source>
</evidence>
<feature type="compositionally biased region" description="Basic and acidic residues" evidence="1">
    <location>
        <begin position="214"/>
        <end position="223"/>
    </location>
</feature>
<proteinExistence type="predicted"/>